<keyword evidence="2" id="KW-1185">Reference proteome</keyword>
<evidence type="ECO:0000313" key="1">
    <source>
        <dbReference type="EMBL" id="MBS2549158.1"/>
    </source>
</evidence>
<sequence>MPTFLGTARRMALTPALDAVTIGKRGFPGADSPAASRLDLVPQTVICGFEWAIEARSMAHVQRRLSVVDPELRGFAYEGATMAYTVRDAFGGHRTRDLLLDTGAPHLFVAYIGIGFAMARLPRRLWSKVVPDLGDTRYHPTMSWLAVDGYGFDRAYFDTDKWIGRQYLPAPYPWAGAPHYFPRALDQGIGRALWFMHGARPEGVAGAVGRFDPARQPDLWSGAGLAASFAGGCDAEGYDRLRELAGPHRAQVALGAVLAAKARDYAGHVPDYTSTAVRVFGGVSVADASALADQASSAGEAPGPEPSYELWRRAIRAHFEAGARATSK</sequence>
<proteinExistence type="predicted"/>
<comment type="caution">
    <text evidence="1">The sequence shown here is derived from an EMBL/GenBank/DDBJ whole genome shotgun (WGS) entry which is preliminary data.</text>
</comment>
<evidence type="ECO:0000313" key="2">
    <source>
        <dbReference type="Proteomes" id="UP000730482"/>
    </source>
</evidence>
<dbReference type="InterPro" id="IPR012964">
    <property type="entry name" value="DUF1702"/>
</dbReference>
<dbReference type="Proteomes" id="UP000730482">
    <property type="component" value="Unassembled WGS sequence"/>
</dbReference>
<gene>
    <name evidence="1" type="ORF">KGQ19_20025</name>
</gene>
<protein>
    <submittedName>
        <fullName evidence="1">DUF1702 family protein</fullName>
    </submittedName>
</protein>
<dbReference type="EMBL" id="JAAFYZ010000064">
    <property type="protein sequence ID" value="MBS2549158.1"/>
    <property type="molecule type" value="Genomic_DNA"/>
</dbReference>
<accession>A0ABS5KSZ0</accession>
<dbReference type="RefSeq" id="WP_212010728.1">
    <property type="nucleotide sequence ID" value="NZ_JAAFYZ010000064.1"/>
</dbReference>
<organism evidence="1 2">
    <name type="scientific">Catenulispora pinistramenti</name>
    <dbReference type="NCBI Taxonomy" id="2705254"/>
    <lineage>
        <taxon>Bacteria</taxon>
        <taxon>Bacillati</taxon>
        <taxon>Actinomycetota</taxon>
        <taxon>Actinomycetes</taxon>
        <taxon>Catenulisporales</taxon>
        <taxon>Catenulisporaceae</taxon>
        <taxon>Catenulispora</taxon>
    </lineage>
</organism>
<name>A0ABS5KSZ0_9ACTN</name>
<dbReference type="Pfam" id="PF08012">
    <property type="entry name" value="DUF1702"/>
    <property type="match status" value="1"/>
</dbReference>
<reference evidence="1 2" key="1">
    <citation type="submission" date="2020-02" db="EMBL/GenBank/DDBJ databases">
        <title>Acidophilic actinobacteria isolated from forest soil.</title>
        <authorList>
            <person name="Golinska P."/>
        </authorList>
    </citation>
    <scope>NUCLEOTIDE SEQUENCE [LARGE SCALE GENOMIC DNA]</scope>
    <source>
        <strain evidence="1 2">NL8</strain>
    </source>
</reference>